<evidence type="ECO:0000256" key="2">
    <source>
        <dbReference type="ARBA" id="ARBA00022845"/>
    </source>
</evidence>
<evidence type="ECO:0000313" key="9">
    <source>
        <dbReference type="EMBL" id="KAJ4980099.1"/>
    </source>
</evidence>
<feature type="repeat" description="Pumilio" evidence="4">
    <location>
        <begin position="634"/>
        <end position="673"/>
    </location>
</feature>
<dbReference type="GO" id="GO:0008270">
    <property type="term" value="F:zinc ion binding"/>
    <property type="evidence" value="ECO:0007669"/>
    <property type="project" value="UniProtKB-KW"/>
</dbReference>
<evidence type="ECO:0000259" key="8">
    <source>
        <dbReference type="PROSITE" id="PS50303"/>
    </source>
</evidence>
<dbReference type="Proteomes" id="UP001141806">
    <property type="component" value="Unassembled WGS sequence"/>
</dbReference>
<feature type="zinc finger region" description="C3H1-type" evidence="5">
    <location>
        <begin position="413"/>
        <end position="440"/>
    </location>
</feature>
<feature type="repeat" description="Pumilio" evidence="4">
    <location>
        <begin position="710"/>
        <end position="745"/>
    </location>
</feature>
<comment type="function">
    <text evidence="3">Sequence-specific RNA-binding protein that regulates translation and mRNA stability by binding the 3'-UTR of target mRNAs.</text>
</comment>
<evidence type="ECO:0000256" key="1">
    <source>
        <dbReference type="ARBA" id="ARBA00022737"/>
    </source>
</evidence>
<feature type="repeat" description="Pumilio" evidence="4">
    <location>
        <begin position="598"/>
        <end position="633"/>
    </location>
</feature>
<keyword evidence="1" id="KW-0677">Repeat</keyword>
<keyword evidence="10" id="KW-1185">Reference proteome</keyword>
<dbReference type="InterPro" id="IPR033712">
    <property type="entry name" value="Pumilio_RNA-bd"/>
</dbReference>
<feature type="compositionally biased region" description="Basic and acidic residues" evidence="6">
    <location>
        <begin position="44"/>
        <end position="53"/>
    </location>
</feature>
<feature type="repeat" description="Pumilio" evidence="4">
    <location>
        <begin position="818"/>
        <end position="855"/>
    </location>
</feature>
<comment type="caution">
    <text evidence="9">The sequence shown here is derived from an EMBL/GenBank/DDBJ whole genome shotgun (WGS) entry which is preliminary data.</text>
</comment>
<feature type="repeat" description="Pumilio" evidence="4">
    <location>
        <begin position="782"/>
        <end position="817"/>
    </location>
</feature>
<proteinExistence type="predicted"/>
<dbReference type="EMBL" id="JAMYWD010000002">
    <property type="protein sequence ID" value="KAJ4980099.1"/>
    <property type="molecule type" value="Genomic_DNA"/>
</dbReference>
<dbReference type="InterPro" id="IPR011989">
    <property type="entry name" value="ARM-like"/>
</dbReference>
<dbReference type="GO" id="GO:0005737">
    <property type="term" value="C:cytoplasm"/>
    <property type="evidence" value="ECO:0007669"/>
    <property type="project" value="TreeGrafter"/>
</dbReference>
<feature type="compositionally biased region" description="Acidic residues" evidence="6">
    <location>
        <begin position="1"/>
        <end position="13"/>
    </location>
</feature>
<dbReference type="InterPro" id="IPR016024">
    <property type="entry name" value="ARM-type_fold"/>
</dbReference>
<gene>
    <name evidence="9" type="ORF">NE237_010879</name>
</gene>
<dbReference type="GO" id="GO:0006417">
    <property type="term" value="P:regulation of translation"/>
    <property type="evidence" value="ECO:0007669"/>
    <property type="project" value="UniProtKB-KW"/>
</dbReference>
<dbReference type="InterPro" id="IPR001313">
    <property type="entry name" value="Pumilio_RNA-bd_rpt"/>
</dbReference>
<keyword evidence="5" id="KW-0863">Zinc-finger</keyword>
<dbReference type="PANTHER" id="PTHR12537">
    <property type="entry name" value="RNA BINDING PROTEIN PUMILIO-RELATED"/>
    <property type="match status" value="1"/>
</dbReference>
<dbReference type="OrthoDB" id="668540at2759"/>
<dbReference type="InterPro" id="IPR033133">
    <property type="entry name" value="PUM-HD"/>
</dbReference>
<evidence type="ECO:0000256" key="3">
    <source>
        <dbReference type="ARBA" id="ARBA00058490"/>
    </source>
</evidence>
<feature type="repeat" description="Pumilio" evidence="4">
    <location>
        <begin position="562"/>
        <end position="597"/>
    </location>
</feature>
<feature type="domain" description="C3H1-type" evidence="7">
    <location>
        <begin position="413"/>
        <end position="440"/>
    </location>
</feature>
<dbReference type="PROSITE" id="PS50303">
    <property type="entry name" value="PUM_HD"/>
    <property type="match status" value="1"/>
</dbReference>
<dbReference type="AlphaFoldDB" id="A0A9Q0R201"/>
<protein>
    <submittedName>
        <fullName evidence="9">Uncharacterized protein</fullName>
    </submittedName>
</protein>
<dbReference type="PROSITE" id="PS50103">
    <property type="entry name" value="ZF_C3H1"/>
    <property type="match status" value="1"/>
</dbReference>
<dbReference type="CDD" id="cd07920">
    <property type="entry name" value="Pumilio"/>
    <property type="match status" value="1"/>
</dbReference>
<sequence>MGGETEQDFDEFEMLLGEIPNATSVNPHPEESGYTNSSANLERNPLEGGDRKSSPPTAFTNFYHASQAANQGSNAAFCAGLSFERYSTVCVNSSQGSVDESLQASGNMDGGKLTAKKGIRQSPVKNIDRVDPNLPHDQPLTSAFAELSFKDEVVLESPSLQSVNYKSLQNCSSLDLGVVAVSHLSSPSTLNGMNMVIPTSNGVVTTKSNGLMTTTSNGVDKFSAEMHGQGSTKFLTLNVQELEKHKRGSYQPLENLSGDRSRQLLSLPIYSAAMPSAPGMHAFQVLSSIPVPGVEFPMMPYQRQYFMDAQSPPPYLQPQQMSRSPLTWRYMEEEQYRRMHQQYFYLQQLQNLGSEAHLSMQANANSILRPMTRNLRHPYFEMPVSHQLEQSNRDAFCNNAATHRGFNSSDLTLMSNGVCCYYTQGYCGRGDCCPFAHGQKQTSASGLGHNSPALAAKDIESAKGMDNVGKHTFPEKILTRSHGLDSIRAIKPEFDGGHKSVNQGYANGRMFSNGHFHHPPFIRNVGSFQLGSQDSQGSSPDNADIRINNLRSPLQRYNSMDDVTGRVYIMAKDQHGCRFLQRKFTEGTAEDVEKIFVEIIDHIVEHMTDPFGNYLVQKLLEVCNEDQRMQIIHAITRKPGELTRISCDMHGTRAVQKVIETLKTPEQFSMIVSSLKPGIVLLIKDMNGNHVAQCCLQYLMPEYSEFLFKAAITHCVELATDRHGCCVLQKCLGHSDGEHRRRLISEITSNALILAQDPFGNYVVQFLFELQIPWATIDVLDQLEGNYGYLSMQKYSSNVVEKCLKYAGEERRPCIIQELMNNSQLEQIMLDPYGNYVIQAALNQSKGALHAALLEAIRPFVPALRTSPYGKKVLSSDCLKK</sequence>
<dbReference type="PROSITE" id="PS50302">
    <property type="entry name" value="PUM"/>
    <property type="match status" value="7"/>
</dbReference>
<evidence type="ECO:0000256" key="5">
    <source>
        <dbReference type="PROSITE-ProRule" id="PRU00723"/>
    </source>
</evidence>
<accession>A0A9Q0R201</accession>
<dbReference type="Pfam" id="PF00806">
    <property type="entry name" value="PUF"/>
    <property type="match status" value="8"/>
</dbReference>
<dbReference type="InterPro" id="IPR000571">
    <property type="entry name" value="Znf_CCCH"/>
</dbReference>
<reference evidence="9" key="1">
    <citation type="journal article" date="2023" name="Plant J.">
        <title>The genome of the king protea, Protea cynaroides.</title>
        <authorList>
            <person name="Chang J."/>
            <person name="Duong T.A."/>
            <person name="Schoeman C."/>
            <person name="Ma X."/>
            <person name="Roodt D."/>
            <person name="Barker N."/>
            <person name="Li Z."/>
            <person name="Van de Peer Y."/>
            <person name="Mizrachi E."/>
        </authorList>
    </citation>
    <scope>NUCLEOTIDE SEQUENCE</scope>
    <source>
        <tissue evidence="9">Young leaves</tissue>
    </source>
</reference>
<dbReference type="GO" id="GO:0003729">
    <property type="term" value="F:mRNA binding"/>
    <property type="evidence" value="ECO:0007669"/>
    <property type="project" value="TreeGrafter"/>
</dbReference>
<evidence type="ECO:0000259" key="7">
    <source>
        <dbReference type="PROSITE" id="PS50103"/>
    </source>
</evidence>
<keyword evidence="2" id="KW-0810">Translation regulation</keyword>
<feature type="repeat" description="Pumilio" evidence="4">
    <location>
        <begin position="746"/>
        <end position="781"/>
    </location>
</feature>
<keyword evidence="5" id="KW-0479">Metal-binding</keyword>
<dbReference type="FunFam" id="1.25.10.10:FF:000237">
    <property type="entry name" value="Pumilio homolog 9"/>
    <property type="match status" value="1"/>
</dbReference>
<dbReference type="Gene3D" id="1.25.10.10">
    <property type="entry name" value="Leucine-rich Repeat Variant"/>
    <property type="match status" value="1"/>
</dbReference>
<feature type="region of interest" description="Disordered" evidence="6">
    <location>
        <begin position="1"/>
        <end position="58"/>
    </location>
</feature>
<organism evidence="9 10">
    <name type="scientific">Protea cynaroides</name>
    <dbReference type="NCBI Taxonomy" id="273540"/>
    <lineage>
        <taxon>Eukaryota</taxon>
        <taxon>Viridiplantae</taxon>
        <taxon>Streptophyta</taxon>
        <taxon>Embryophyta</taxon>
        <taxon>Tracheophyta</taxon>
        <taxon>Spermatophyta</taxon>
        <taxon>Magnoliopsida</taxon>
        <taxon>Proteales</taxon>
        <taxon>Proteaceae</taxon>
        <taxon>Protea</taxon>
    </lineage>
</organism>
<evidence type="ECO:0000256" key="6">
    <source>
        <dbReference type="SAM" id="MobiDB-lite"/>
    </source>
</evidence>
<keyword evidence="5" id="KW-0862">Zinc</keyword>
<evidence type="ECO:0000256" key="4">
    <source>
        <dbReference type="PROSITE-ProRule" id="PRU00317"/>
    </source>
</evidence>
<feature type="domain" description="PUM-HD" evidence="8">
    <location>
        <begin position="541"/>
        <end position="881"/>
    </location>
</feature>
<name>A0A9Q0R201_9MAGN</name>
<dbReference type="SMART" id="SM00025">
    <property type="entry name" value="Pumilio"/>
    <property type="match status" value="8"/>
</dbReference>
<dbReference type="PANTHER" id="PTHR12537:SF191">
    <property type="entry name" value="PUMILIO-LIKE 12"/>
    <property type="match status" value="1"/>
</dbReference>
<evidence type="ECO:0000313" key="10">
    <source>
        <dbReference type="Proteomes" id="UP001141806"/>
    </source>
</evidence>
<dbReference type="SUPFAM" id="SSF48371">
    <property type="entry name" value="ARM repeat"/>
    <property type="match status" value="1"/>
</dbReference>